<sequence>MRSAAIFAAVLGLPTALASSCPVEDNTIVAHAGTPVGKEEVHNNVTMYISQPDEDRRRAKPDTAVLYLTDVFGLPLLENKLLADSFARAGYLTIAPDLFSGDPALGDINVPGFNTSAFLANHGPEVTDPIIASTISYLRNELGIKKIATTGYCYGGRYAFRFIAQGKGADVAYAAHPSLLGNDEILAIKGPAAIGAAENDGMMPPARRAEIESLLGQAKQPFQVSLYSGTSHGFGVRANVSDPVQRFGKEGAFYQAVRWFDYFFYH</sequence>
<evidence type="ECO:0000313" key="3">
    <source>
        <dbReference type="EMBL" id="KAK4210706.1"/>
    </source>
</evidence>
<dbReference type="InterPro" id="IPR029058">
    <property type="entry name" value="AB_hydrolase_fold"/>
</dbReference>
<comment type="caution">
    <text evidence="3">The sequence shown here is derived from an EMBL/GenBank/DDBJ whole genome shotgun (WGS) entry which is preliminary data.</text>
</comment>
<keyword evidence="3" id="KW-0378">Hydrolase</keyword>
<dbReference type="Gene3D" id="3.40.50.1820">
    <property type="entry name" value="alpha/beta hydrolase"/>
    <property type="match status" value="1"/>
</dbReference>
<name>A0AAN6Y3I9_9PEZI</name>
<keyword evidence="1" id="KW-0732">Signal</keyword>
<evidence type="ECO:0000313" key="4">
    <source>
        <dbReference type="Proteomes" id="UP001301769"/>
    </source>
</evidence>
<accession>A0AAN6Y3I9</accession>
<dbReference type="PANTHER" id="PTHR17630:SF44">
    <property type="entry name" value="PROTEIN AIM2"/>
    <property type="match status" value="1"/>
</dbReference>
<dbReference type="AlphaFoldDB" id="A0AAN6Y3I9"/>
<dbReference type="SUPFAM" id="SSF53474">
    <property type="entry name" value="alpha/beta-Hydrolases"/>
    <property type="match status" value="1"/>
</dbReference>
<dbReference type="EMBL" id="MU858168">
    <property type="protein sequence ID" value="KAK4210706.1"/>
    <property type="molecule type" value="Genomic_DNA"/>
</dbReference>
<evidence type="ECO:0000256" key="1">
    <source>
        <dbReference type="SAM" id="SignalP"/>
    </source>
</evidence>
<dbReference type="InterPro" id="IPR002925">
    <property type="entry name" value="Dienelactn_hydro"/>
</dbReference>
<feature type="signal peptide" evidence="1">
    <location>
        <begin position="1"/>
        <end position="20"/>
    </location>
</feature>
<dbReference type="PANTHER" id="PTHR17630">
    <property type="entry name" value="DIENELACTONE HYDROLASE"/>
    <property type="match status" value="1"/>
</dbReference>
<dbReference type="Proteomes" id="UP001301769">
    <property type="component" value="Unassembled WGS sequence"/>
</dbReference>
<dbReference type="Pfam" id="PF01738">
    <property type="entry name" value="DLH"/>
    <property type="match status" value="1"/>
</dbReference>
<proteinExistence type="predicted"/>
<dbReference type="GO" id="GO:0016787">
    <property type="term" value="F:hydrolase activity"/>
    <property type="evidence" value="ECO:0007669"/>
    <property type="project" value="UniProtKB-KW"/>
</dbReference>
<evidence type="ECO:0000259" key="2">
    <source>
        <dbReference type="Pfam" id="PF01738"/>
    </source>
</evidence>
<reference evidence="3" key="2">
    <citation type="submission" date="2023-05" db="EMBL/GenBank/DDBJ databases">
        <authorList>
            <consortium name="Lawrence Berkeley National Laboratory"/>
            <person name="Steindorff A."/>
            <person name="Hensen N."/>
            <person name="Bonometti L."/>
            <person name="Westerberg I."/>
            <person name="Brannstrom I.O."/>
            <person name="Guillou S."/>
            <person name="Cros-Aarteil S."/>
            <person name="Calhoun S."/>
            <person name="Haridas S."/>
            <person name="Kuo A."/>
            <person name="Mondo S."/>
            <person name="Pangilinan J."/>
            <person name="Riley R."/>
            <person name="Labutti K."/>
            <person name="Andreopoulos B."/>
            <person name="Lipzen A."/>
            <person name="Chen C."/>
            <person name="Yanf M."/>
            <person name="Daum C."/>
            <person name="Ng V."/>
            <person name="Clum A."/>
            <person name="Ohm R."/>
            <person name="Martin F."/>
            <person name="Silar P."/>
            <person name="Natvig D."/>
            <person name="Lalanne C."/>
            <person name="Gautier V."/>
            <person name="Ament-Velasquez S.L."/>
            <person name="Kruys A."/>
            <person name="Hutchinson M.I."/>
            <person name="Powell A.J."/>
            <person name="Barry K."/>
            <person name="Miller A.N."/>
            <person name="Grigoriev I.V."/>
            <person name="Debuchy R."/>
            <person name="Gladieux P."/>
            <person name="Thoren M.H."/>
            <person name="Johannesson H."/>
        </authorList>
    </citation>
    <scope>NUCLEOTIDE SEQUENCE</scope>
    <source>
        <strain evidence="3">PSN293</strain>
    </source>
</reference>
<organism evidence="3 4">
    <name type="scientific">Rhypophila decipiens</name>
    <dbReference type="NCBI Taxonomy" id="261697"/>
    <lineage>
        <taxon>Eukaryota</taxon>
        <taxon>Fungi</taxon>
        <taxon>Dikarya</taxon>
        <taxon>Ascomycota</taxon>
        <taxon>Pezizomycotina</taxon>
        <taxon>Sordariomycetes</taxon>
        <taxon>Sordariomycetidae</taxon>
        <taxon>Sordariales</taxon>
        <taxon>Naviculisporaceae</taxon>
        <taxon>Rhypophila</taxon>
    </lineage>
</organism>
<feature type="domain" description="Dienelactone hydrolase" evidence="2">
    <location>
        <begin position="61"/>
        <end position="261"/>
    </location>
</feature>
<feature type="chain" id="PRO_5042909125" evidence="1">
    <location>
        <begin position="21"/>
        <end position="266"/>
    </location>
</feature>
<reference evidence="3" key="1">
    <citation type="journal article" date="2023" name="Mol. Phylogenet. Evol.">
        <title>Genome-scale phylogeny and comparative genomics of the fungal order Sordariales.</title>
        <authorList>
            <person name="Hensen N."/>
            <person name="Bonometti L."/>
            <person name="Westerberg I."/>
            <person name="Brannstrom I.O."/>
            <person name="Guillou S."/>
            <person name="Cros-Aarteil S."/>
            <person name="Calhoun S."/>
            <person name="Haridas S."/>
            <person name="Kuo A."/>
            <person name="Mondo S."/>
            <person name="Pangilinan J."/>
            <person name="Riley R."/>
            <person name="LaButti K."/>
            <person name="Andreopoulos B."/>
            <person name="Lipzen A."/>
            <person name="Chen C."/>
            <person name="Yan M."/>
            <person name="Daum C."/>
            <person name="Ng V."/>
            <person name="Clum A."/>
            <person name="Steindorff A."/>
            <person name="Ohm R.A."/>
            <person name="Martin F."/>
            <person name="Silar P."/>
            <person name="Natvig D.O."/>
            <person name="Lalanne C."/>
            <person name="Gautier V."/>
            <person name="Ament-Velasquez S.L."/>
            <person name="Kruys A."/>
            <person name="Hutchinson M.I."/>
            <person name="Powell A.J."/>
            <person name="Barry K."/>
            <person name="Miller A.N."/>
            <person name="Grigoriev I.V."/>
            <person name="Debuchy R."/>
            <person name="Gladieux P."/>
            <person name="Hiltunen Thoren M."/>
            <person name="Johannesson H."/>
        </authorList>
    </citation>
    <scope>NUCLEOTIDE SEQUENCE</scope>
    <source>
        <strain evidence="3">PSN293</strain>
    </source>
</reference>
<dbReference type="PROSITE" id="PS51257">
    <property type="entry name" value="PROKAR_LIPOPROTEIN"/>
    <property type="match status" value="1"/>
</dbReference>
<gene>
    <name evidence="3" type="ORF">QBC37DRAFT_428369</name>
</gene>
<keyword evidence="4" id="KW-1185">Reference proteome</keyword>
<protein>
    <submittedName>
        <fullName evidence="3">Dienelactone hydrolase</fullName>
    </submittedName>
</protein>